<dbReference type="EC" id="2.1.-.-" evidence="1"/>
<evidence type="ECO:0000313" key="1">
    <source>
        <dbReference type="EMBL" id="MDV3456850.1"/>
    </source>
</evidence>
<gene>
    <name evidence="1" type="ORF">RZN05_07640</name>
</gene>
<reference evidence="1 2" key="1">
    <citation type="submission" date="2023-10" db="EMBL/GenBank/DDBJ databases">
        <title>Sphingomonas sp. HF-S4 16S ribosomal RNA gene Genome sequencing and assembly.</title>
        <authorList>
            <person name="Lee H."/>
        </authorList>
    </citation>
    <scope>NUCLEOTIDE SEQUENCE [LARGE SCALE GENOMIC DNA]</scope>
    <source>
        <strain evidence="1 2">HF-S4</strain>
    </source>
</reference>
<dbReference type="RefSeq" id="WP_317226019.1">
    <property type="nucleotide sequence ID" value="NZ_JAWJEJ010000001.1"/>
</dbReference>
<dbReference type="EMBL" id="JAWJEJ010000001">
    <property type="protein sequence ID" value="MDV3456850.1"/>
    <property type="molecule type" value="Genomic_DNA"/>
</dbReference>
<organism evidence="1 2">
    <name type="scientific">Sphingomonas agrestis</name>
    <dbReference type="NCBI Taxonomy" id="3080540"/>
    <lineage>
        <taxon>Bacteria</taxon>
        <taxon>Pseudomonadati</taxon>
        <taxon>Pseudomonadota</taxon>
        <taxon>Alphaproteobacteria</taxon>
        <taxon>Sphingomonadales</taxon>
        <taxon>Sphingomonadaceae</taxon>
        <taxon>Sphingomonas</taxon>
    </lineage>
</organism>
<name>A0ABU3Y618_9SPHN</name>
<evidence type="ECO:0000313" key="2">
    <source>
        <dbReference type="Proteomes" id="UP001273531"/>
    </source>
</evidence>
<dbReference type="InterPro" id="IPR029063">
    <property type="entry name" value="SAM-dependent_MTases_sf"/>
</dbReference>
<keyword evidence="1" id="KW-0489">Methyltransferase</keyword>
<accession>A0ABU3Y618</accession>
<dbReference type="Gene3D" id="3.40.50.150">
    <property type="entry name" value="Vaccinia Virus protein VP39"/>
    <property type="match status" value="1"/>
</dbReference>
<dbReference type="GO" id="GO:0032259">
    <property type="term" value="P:methylation"/>
    <property type="evidence" value="ECO:0007669"/>
    <property type="project" value="UniProtKB-KW"/>
</dbReference>
<keyword evidence="2" id="KW-1185">Reference proteome</keyword>
<sequence length="195" mass="21189">MRPITLDGFEAKFAADPDPWFTFSDRDEAHKRQAILHALGSGKRGRILELAAGNGSNSATLARRTLRLDATEGTAEGTALVAKAIADCPGARALRLALPDPFPSPRYDAIIVAEVLYYLTARVMAETARRVSRALPVGGRLVLAHHRIDFHDFVQHAAGIHADFLRDTGARWHVLSEVRTGRWIVQGLAKAPAGP</sequence>
<keyword evidence="1" id="KW-0808">Transferase</keyword>
<proteinExistence type="predicted"/>
<dbReference type="Proteomes" id="UP001273531">
    <property type="component" value="Unassembled WGS sequence"/>
</dbReference>
<comment type="caution">
    <text evidence="1">The sequence shown here is derived from an EMBL/GenBank/DDBJ whole genome shotgun (WGS) entry which is preliminary data.</text>
</comment>
<protein>
    <submittedName>
        <fullName evidence="1">Class I SAM-dependent methyltransferase</fullName>
        <ecNumber evidence="1">2.1.-.-</ecNumber>
    </submittedName>
</protein>
<dbReference type="SUPFAM" id="SSF53335">
    <property type="entry name" value="S-adenosyl-L-methionine-dependent methyltransferases"/>
    <property type="match status" value="1"/>
</dbReference>
<dbReference type="GO" id="GO:0008168">
    <property type="term" value="F:methyltransferase activity"/>
    <property type="evidence" value="ECO:0007669"/>
    <property type="project" value="UniProtKB-KW"/>
</dbReference>